<dbReference type="CDD" id="cd17643">
    <property type="entry name" value="A_NRPS_Cytc1-like"/>
    <property type="match status" value="2"/>
</dbReference>
<feature type="compositionally biased region" description="Low complexity" evidence="5">
    <location>
        <begin position="652"/>
        <end position="667"/>
    </location>
</feature>
<dbReference type="Gene3D" id="3.30.559.10">
    <property type="entry name" value="Chloramphenicol acetyltransferase-like domain"/>
    <property type="match status" value="5"/>
</dbReference>
<dbReference type="InterPro" id="IPR045851">
    <property type="entry name" value="AMP-bd_C_sf"/>
</dbReference>
<keyword evidence="3" id="KW-0597">Phosphoprotein</keyword>
<dbReference type="InterPro" id="IPR025110">
    <property type="entry name" value="AMP-bd_C"/>
</dbReference>
<evidence type="ECO:0000313" key="7">
    <source>
        <dbReference type="EMBL" id="MDR6378944.1"/>
    </source>
</evidence>
<evidence type="ECO:0000256" key="2">
    <source>
        <dbReference type="ARBA" id="ARBA00022450"/>
    </source>
</evidence>
<feature type="domain" description="Carrier" evidence="6">
    <location>
        <begin position="559"/>
        <end position="633"/>
    </location>
</feature>
<dbReference type="Pfam" id="PF00668">
    <property type="entry name" value="Condensation"/>
    <property type="match status" value="6"/>
</dbReference>
<feature type="compositionally biased region" description="Low complexity" evidence="5">
    <location>
        <begin position="675"/>
        <end position="693"/>
    </location>
</feature>
<dbReference type="NCBIfam" id="TIGR01733">
    <property type="entry name" value="AA-adenyl-dom"/>
    <property type="match status" value="5"/>
</dbReference>
<dbReference type="CDD" id="cd05930">
    <property type="entry name" value="A_NRPS"/>
    <property type="match status" value="2"/>
</dbReference>
<dbReference type="InterPro" id="IPR010060">
    <property type="entry name" value="NRPS_synth"/>
</dbReference>
<dbReference type="InterPro" id="IPR000873">
    <property type="entry name" value="AMP-dep_synth/lig_dom"/>
</dbReference>
<dbReference type="Pfam" id="PF00501">
    <property type="entry name" value="AMP-binding"/>
    <property type="match status" value="5"/>
</dbReference>
<gene>
    <name evidence="7" type="ORF">J2776_005666</name>
</gene>
<keyword evidence="8" id="KW-1185">Reference proteome</keyword>
<dbReference type="Gene3D" id="2.30.38.10">
    <property type="entry name" value="Luciferase, Domain 3"/>
    <property type="match status" value="2"/>
</dbReference>
<evidence type="ECO:0000256" key="5">
    <source>
        <dbReference type="SAM" id="MobiDB-lite"/>
    </source>
</evidence>
<sequence length="5569" mass="599456">MQAISFDTDFLPARVARFAIERPDAVALVDSTGPLVWRDLWQWSGRLAAALVAEGVRPGDRVVLALPRCTAFVAAILAVWRVRACYVPLDPALPEARLRWQAEDCGARVVMTGVALTSGTLDAVVEGVAADAAHATNAAIGTDGPRWLPEGVTTLDPHAFRVPDEAVAKALDTTNASGSETFHHAMSGPSSDDSVLIWPAYVIYTSGSTGRPKGVVLSHAALAAYLQGLSERLPEGIESAAYLSTTAADLGHTSLFGALWHGWTLHLIDADVAADPDAFAAYMQTHSVDLLKIVPSHLDALLQAQSAEWVLPRRCLVLGGEPAPTRLAARIATLRPECQLINHYGPTETAVGVLTRAGAQSRAGTLPLGKPLAHVKARIVDADGNAVPKGATGELCIGGASVAHGYLNRPSLTAERFVPDPDGNGARLYRTGDRSRRLPDGEYAFLGRLDDQVKIRGFRVEPEEVAARLRNEHGVRDAVVIAYADSDGAAPRLVAYLSAAEPLDVEATRSRLAAELPDYMVPSSLQVLAALPLTPNGKIDRAALPTPLQENAAGAARVEPRNDAERTLIGIWKLVLKRDDIGVTDNYFEIGGDSILSLQIIAKARGAGLKLTPKQMFDHPTIEAAARVAVPMKVASDHRSAGEKGGGAKQRTSAGSTEQASTTTQTKTGERTRADAGTSHATAHAAATPPRTTHPADDDRWFAEAGVSHDAVDAVYPATPMQQGLLFHGMLDGEPGMYVSQLRLTIDSLRIDTMRAAWDAVIGRHPVLRTRFVWPAGGEPLQIVERRVRMPFELHPRNALVVPVPIAALTAAASTEEQYDAAYEATREAIATRGFEPDVAPLMRVDVFERPDGAHDLLWTHHHALTDGWSTAQVVSEVARAYAALDAGSVPDTSPAAPYADYVHWLRGQPDTAPFWRARLATRDEPARVADALGGALRASSEKGADGVAAQALIRELDGPSHARLTRAARRAQVTLNTLVQAAWALALARFSGRTQVTFGMTVSGRPVDLPNAQSIVGLFINSLPLWVDVKSDATVRSWLAALQRQNAELRDVEHTPLASLQQWANSNADALFDSLIVFENYPLDDALDALGDVPRIRAVDAHNRSHFPLMLVVVPRHVGGGDALRLEWHRHPASVSEAGVARIAKYFERMLDCLATALVEGDDPHVRLRDLPTDDAPSAKSPRLPSTFAYEPVTARIAAQARTRPEALALVDGDEQVTYAQLDVWSRAIAHELRRLGATAETRVGVAMQRSAALVASLLGVLRAGAAYVPLDPSYPAGRLAHIVDDAQLRLIVTDAPSLAQHASLFGSRPTVDAVALRDAAPADATGDDADDAGAYPHPQQLAYVIYTSGSTGVPKGVGITHENVARLFDAAQSRFAFDAQDVWTLFHSYAFDFSVWEIFGALVHGARLVIVPHWSAREPAAFHALLRKERVTVLNQTPSAFVQLIQADDGNTLDSLRAVIFGGERLEPSSLARWAEGARRKGVLPALVNMYGITETTVHVTHRTLDEAALRDGRSVIGAPLDDLTLHVLDADLNRVPLGAVGELYVGGAGLARGYLGRAALSAQRFVPDPYGAPGARLYRSGDLARRLPDGDLEYLGRNDDQVKIRGFRIELGEIQAALRAHPEVRDVAVLVSGHGDGNNANDNRRLIAYVVPRGGPDAGDAGRWQTWLAARLPGHMVPSSYVELERFPLTPNGKLDRRALPAPEAVNSSRATYVAPHGETQTKLAAIWQQVLGVERVGAHDDFFLLGGHSLLAVRVLSAVRTVFGDAPGLRAVFEHPRLEDFATLLSAAQSAGADDALRSASGVAVAADGDAGAISITAAVTAADIARQADVTAPMPLSPSQQSLWFLWKLDPQSVAYHVNGALRFDGQLDVDALRAAFVSLGKRHPALRMRFAEIEGVPYQRIDDACRSEIRLLDLPNTHNDTSEEALAACLGALVRTPFDLSAEPPVRATLVRMADDCHVLHLVLHHIVSDDWSLGLLFADFSRLYRDYRAAGPAASVTSVASIADDERVAATSAAAYRELISARAARLTPERELQQLEWWRAALTNDDESPATLALPYDRTRSGSRCAPGARHRVRVPAGTAYALRALASARRATLFMTLLAAVDALLYRYSGQSDIRLGVPLAGRDLPGAADVAGFFVNTVVIRTAPRGETRAAQLIDDVRERLLGAYANQDVPFASVVKAVQPERDLAQTPLFQVLVNQQQRHDLAASFGEGLRVTVQEVDNGEAQFDLMLNIAEAADGAIDLAFTYATDVFDASTIERLARNFTGLLEQWSAAPDARIASFELPELSDQPSPRLPSTFAYEPVTARIAAQARARPEAVALVDGDEQVTYAQLDAWSRAIAHELRRLGATAETRVGVAMQRGAALVASLLGVLHAGAAYVPLDPSYPAGRLAHIVDDAQLRLIVTDASSLAQHASLFGSRPTVDAVALRDAVPADATSDDTADAEASPHPQQLAYVIYTSGSTGVPKGVGITHENVARLFDATQSRFAFDAQDVWTLFHSYAFDFSVWEIFGALVHGARLVIVPHWSAREPAAFHALLRKERVTVLNQTPSAFVQLIQTDDGNTLDSLRAVIFGGERLEPSSLARWAEGARRKGVLPAFVNMYGITETTVHVTHRTLDEAALRDGRSVIGVALDDLTLHVLDADLNRVPVGAVGELYVGGAGLARGYLGRAALSAQRFVPDPYGAPGARLYRSGDLARRLPDGDLEYLGRNDDQVKIRGFRIELGEIQTALRAHPEVQDVAVLVSGHGNGNGNNANDNRRLIAYVVPRGGPDAGDAGRWQTWLAARLPGHMVPSSYVELERFPLTPNGKLDRRALPAPEAVANAKQGVAASTPAEAALLAVWRGVLRRDDIGVTDNFFVIGGDSILSLQIVAKARDAGLHVTPRMVFEAPTVQQLARAAGPVPASASASLAGIGSSAGTSASASSDLWRALGITPEHVEDVYPATPLQSGLLYHTLAESQQGAYLNQMRATLSGTLDVAAMHAAWQAALARHAILRTGFAWQHGGSVMQIVHRSIALPFETHDWSAAPDYDARLADWRARDLADGIAPDEAPLMRIALFIRDAHSADLVWTHHHLLLDGWSVSLLFAEVLRDYRLRTSGAAATFEQAPPYRGYVEWIREAADDPATEAWWRAWAARADDPATLTASLGEPRAAEPGAHARRCALDEALVARLHATARRHEITLNTLMQGAWAVLLARYGHRRQVSYGTTLSGRPAHLPGVERMLGLFINTLPVQVDVDASADLGAWLHKLQGELMELRHYEHTPLARVQQWSGRSGDALFDSIVVFENYPVDAARDGDASLKVESIDSVDPTHYPLALAIIPRGKTLSLEWAWNGERIDGETVERIALQYEAILTQMADDVARRVGSVTLPGRYEAAPLQRYAFESLGMALAAQAKRSPDAIALRCEDESLTYAELDAWSAMLAEELVARGVGAERRVGLCVARGPALVAALLGIIRSGGAFVPLDPEYPPARLAQMIDDAGIVQVVADSASAKQVAAVLAGCEVVEVGDTLLATRPDDDASAETATAAPHFLDAPLHPDQLAYVLYTSGSTGRPKGVGVSHGALWTHLQDFLATYGIDGKDIVLHSSTINFDVALHETLPALLRGATVEMRGAQPWDLQSLSERLVKRRVTFARIPTALWQQWQRHAPPRAQLALRQVTVGGEALPGDALARWREGPLADIRLDNLYGPTETTVAALYRRTGADDARQVTVPIGHPYPGRTARVFDAFGDEAPVGGLGELCIGGPPVARGYQGRAALTAERFVPDPYGEPGARVYRSGDLCRLRADGTVEFLGRLDQQVKLRGQRIELGEIEAVLRQCDGVREAAVIVVGEAQKQRLAAYVAGQSDAASLPPLDAQRLQRELEQKLPGYMVPSSITVLARLPWMPNGKLDRASLPAPQAGSIERVAPSNEVEAALLSIWAAVLGRDDLGVTDNFFEAGGDSIQSLQIIARAREAGWRLTPRQVFEHPTVAGLAQRAQRLDAGAVEEFDDGAALPLTPIQRLFFERYPQGESHWNQAVLLKVKGRLVPAALERAVAALEARHDALRLRFVKEAGEWKQVAVKAAGTSEMAGQMSDASQASRVSTAPDAPEGAQASQTSQPSQSASTTVVHHDHLASLSGLTAACDRIQSSLNIEQGPIWRIGHFETPDETRVLIAIHHLAVDGVSWRVLLEELQTAYEQAERDEPIALPAPSMPWRAWVRALDQYSHSDVVQSEASWWQNALSVLDEASELPLRAPAGTCVAESETIDWTLDASRTRDLLQNASRAYRTRVDELLLAALAQALGAWSGAAEIAVELEGHGREDVIDGADLSRTVGWFTTRFPVALPGAPAAPGDALVAVKERVRAVPHKGMHWGLLDASRVRPRPAISFNYLGRFDQAFDAASRFTFSSDAAGSSHGPGARVDYALDLNGIVTGDTLLLRWRFDPARIARESVERIVAAFDQHVDALIAHCVAAPPGATASDFPLSRLDQVQLRALRLPLGGVADIYPATPLQQGLLYHSELQQGEGVYVNQLLLTLGGRLDAAALRAAWQAAIARHDMLRTRFEWRHGEATLQIVQREAVLPFAVHDWRDAHDYDARLAAWRAADIAAGIDASRAPLMRVNVFRRPDGRFDLVRTHHHVLTDGWSGARLLAEVFDDYERALGVSPTDGARAAAGMPPSYRRYVEWLAVQLDPRDWWSERLPAADDTGTLTASLVAPLGTDSSEAASVPRKLTLELDAPLDARVRRAAQRHRVTLNTLMQGAWAVLLARASGKRTVAFGVTVSGRPASLAGSDQMFGLFINSLPVFAAVPGEVTIPAWLDELQAYNMQMREVEHTPLSSLQQWAGRSGDALFDSLIVFENYPVAARAASTATDALRVERVDSFERTHYPLTLTILPATRIELQWQWDSRRLTRTQVEQLQRQYLGLLDQLADDGEHAPRFVGELAVRRGAPHAEPLPEPAPLAWHERFSAEAARMPHRIAVRQNGEAFDYATLARWSATIDARLRASGVAREECVAVCMRRSPALIASMLGVWRSGAAYVPLDPSFPAERLAAMLDDAGITRVIADDEGRARLGSALDGRIVVNGGIGAEVGVTGVPDAVVGKAATVPPPVLPCTGSELAYVIYTSGSTGRPKGVAVSHGALARLLASVDIVMKIDKDDVLLSVTTPSFDISLLEFCLPLMKGACVEMADAATVADGAALARLIDESGASVMQATPSGWRLLIESGWRGASRGRLTGIAGGEPLPADLGVQLAQRGVDLWNLYGPTETTIWSTCARVSQGGAVTIGRALHANGLRIVDASGQLTPQGGVGELCIGGDNLARGYLGRAGLTAERFVPDLYGPPGARMYRTGDLCRERPDGEVECLGRIDQQVKLRGYRIELGEIEAALRDYDGVLDAAVALVPGAGDAEARLVGYVVGQSSAVPAGWRQTLAARLPGYMVPAALYQIDALPRTANGKLDRNALARFEVSPQSEAQWAEPSGEIEVLAARLFGDVLGLARVGADDDFFALGGHSLAAVRLIARLSEQLGRKVALAALFDSPTPRLLAQLLTDVVDGNTQVDVSSGKTGNDELQALDGLFDALD</sequence>
<evidence type="ECO:0000256" key="4">
    <source>
        <dbReference type="ARBA" id="ARBA00022737"/>
    </source>
</evidence>
<dbReference type="InterPro" id="IPR006162">
    <property type="entry name" value="Ppantetheine_attach_site"/>
</dbReference>
<comment type="cofactor">
    <cofactor evidence="1">
        <name>pantetheine 4'-phosphate</name>
        <dbReference type="ChEBI" id="CHEBI:47942"/>
    </cofactor>
</comment>
<dbReference type="Gene3D" id="1.10.1200.10">
    <property type="entry name" value="ACP-like"/>
    <property type="match status" value="3"/>
</dbReference>
<dbReference type="NCBIfam" id="NF003417">
    <property type="entry name" value="PRK04813.1"/>
    <property type="match status" value="6"/>
</dbReference>
<dbReference type="InterPro" id="IPR001242">
    <property type="entry name" value="Condensation_dom"/>
</dbReference>
<dbReference type="InterPro" id="IPR023213">
    <property type="entry name" value="CAT-like_dom_sf"/>
</dbReference>
<evidence type="ECO:0000256" key="3">
    <source>
        <dbReference type="ARBA" id="ARBA00022553"/>
    </source>
</evidence>
<evidence type="ECO:0000256" key="1">
    <source>
        <dbReference type="ARBA" id="ARBA00001957"/>
    </source>
</evidence>
<feature type="domain" description="Carrier" evidence="6">
    <location>
        <begin position="2837"/>
        <end position="2911"/>
    </location>
</feature>
<dbReference type="InterPro" id="IPR020806">
    <property type="entry name" value="PKS_PP-bd"/>
</dbReference>
<dbReference type="InterPro" id="IPR042099">
    <property type="entry name" value="ANL_N_sf"/>
</dbReference>
<feature type="domain" description="Carrier" evidence="6">
    <location>
        <begin position="5465"/>
        <end position="5540"/>
    </location>
</feature>
<dbReference type="SUPFAM" id="SSF52777">
    <property type="entry name" value="CoA-dependent acyltransferases"/>
    <property type="match status" value="10"/>
</dbReference>
<dbReference type="Gene3D" id="3.30.559.30">
    <property type="entry name" value="Nonribosomal peptide synthetase, condensation domain"/>
    <property type="match status" value="5"/>
</dbReference>
<dbReference type="InterPro" id="IPR020845">
    <property type="entry name" value="AMP-binding_CS"/>
</dbReference>
<dbReference type="CDD" id="cd19531">
    <property type="entry name" value="LCL_NRPS-like"/>
    <property type="match status" value="1"/>
</dbReference>
<feature type="domain" description="Carrier" evidence="6">
    <location>
        <begin position="1718"/>
        <end position="1793"/>
    </location>
</feature>
<dbReference type="Pfam" id="PF13193">
    <property type="entry name" value="AMP-binding_C"/>
    <property type="match status" value="4"/>
</dbReference>
<dbReference type="SUPFAM" id="SSF47336">
    <property type="entry name" value="ACP-like"/>
    <property type="match status" value="5"/>
</dbReference>
<feature type="domain" description="Carrier" evidence="6">
    <location>
        <begin position="3915"/>
        <end position="3989"/>
    </location>
</feature>
<dbReference type="PANTHER" id="PTHR45527">
    <property type="entry name" value="NONRIBOSOMAL PEPTIDE SYNTHETASE"/>
    <property type="match status" value="1"/>
</dbReference>
<organism evidence="7 8">
    <name type="scientific">Paraburkholderia caledonica</name>
    <dbReference type="NCBI Taxonomy" id="134536"/>
    <lineage>
        <taxon>Bacteria</taxon>
        <taxon>Pseudomonadati</taxon>
        <taxon>Pseudomonadota</taxon>
        <taxon>Betaproteobacteria</taxon>
        <taxon>Burkholderiales</taxon>
        <taxon>Burkholderiaceae</taxon>
        <taxon>Paraburkholderia</taxon>
    </lineage>
</organism>
<dbReference type="PROSITE" id="PS00455">
    <property type="entry name" value="AMP_BINDING"/>
    <property type="match status" value="5"/>
</dbReference>
<dbReference type="PROSITE" id="PS50075">
    <property type="entry name" value="CARRIER"/>
    <property type="match status" value="5"/>
</dbReference>
<feature type="region of interest" description="Disordered" evidence="5">
    <location>
        <begin position="4075"/>
        <end position="4117"/>
    </location>
</feature>
<dbReference type="Proteomes" id="UP001185254">
    <property type="component" value="Unassembled WGS sequence"/>
</dbReference>
<keyword evidence="4" id="KW-0677">Repeat</keyword>
<dbReference type="SMART" id="SM00823">
    <property type="entry name" value="PKS_PP"/>
    <property type="match status" value="5"/>
</dbReference>
<dbReference type="Pfam" id="PF00550">
    <property type="entry name" value="PP-binding"/>
    <property type="match status" value="5"/>
</dbReference>
<feature type="region of interest" description="Disordered" evidence="5">
    <location>
        <begin position="633"/>
        <end position="698"/>
    </location>
</feature>
<feature type="compositionally biased region" description="Polar residues" evidence="5">
    <location>
        <begin position="4082"/>
        <end position="4091"/>
    </location>
</feature>
<dbReference type="InterPro" id="IPR029058">
    <property type="entry name" value="AB_hydrolase_fold"/>
</dbReference>
<dbReference type="Gene3D" id="3.40.50.980">
    <property type="match status" value="4"/>
</dbReference>
<reference evidence="7 8" key="1">
    <citation type="submission" date="2023-07" db="EMBL/GenBank/DDBJ databases">
        <title>Sorghum-associated microbial communities from plants grown in Nebraska, USA.</title>
        <authorList>
            <person name="Schachtman D."/>
        </authorList>
    </citation>
    <scope>NUCLEOTIDE SEQUENCE [LARGE SCALE GENOMIC DNA]</scope>
    <source>
        <strain evidence="7 8">DS1039</strain>
    </source>
</reference>
<dbReference type="EMBL" id="JAVDQN010000006">
    <property type="protein sequence ID" value="MDR6378944.1"/>
    <property type="molecule type" value="Genomic_DNA"/>
</dbReference>
<dbReference type="NCBIfam" id="TIGR01720">
    <property type="entry name" value="NRPS-para261"/>
    <property type="match status" value="1"/>
</dbReference>
<dbReference type="Gene3D" id="3.40.50.12780">
    <property type="entry name" value="N-terminal domain of ligase-like"/>
    <property type="match status" value="3"/>
</dbReference>
<feature type="compositionally biased region" description="Low complexity" evidence="5">
    <location>
        <begin position="4100"/>
        <end position="4115"/>
    </location>
</feature>
<dbReference type="InterPro" id="IPR009081">
    <property type="entry name" value="PP-bd_ACP"/>
</dbReference>
<name>A0ABU1L6U3_9BURK</name>
<evidence type="ECO:0000313" key="8">
    <source>
        <dbReference type="Proteomes" id="UP001185254"/>
    </source>
</evidence>
<evidence type="ECO:0000259" key="6">
    <source>
        <dbReference type="PROSITE" id="PS50075"/>
    </source>
</evidence>
<dbReference type="InterPro" id="IPR036736">
    <property type="entry name" value="ACP-like_sf"/>
</dbReference>
<dbReference type="Gene3D" id="3.40.50.1820">
    <property type="entry name" value="alpha/beta hydrolase"/>
    <property type="match status" value="2"/>
</dbReference>
<dbReference type="RefSeq" id="WP_310070942.1">
    <property type="nucleotide sequence ID" value="NZ_JAVDQN010000006.1"/>
</dbReference>
<dbReference type="Gene3D" id="3.30.300.30">
    <property type="match status" value="5"/>
</dbReference>
<dbReference type="InterPro" id="IPR010071">
    <property type="entry name" value="AA_adenyl_dom"/>
</dbReference>
<accession>A0ABU1L6U3</accession>
<dbReference type="PROSITE" id="PS00012">
    <property type="entry name" value="PHOSPHOPANTETHEINE"/>
    <property type="match status" value="4"/>
</dbReference>
<dbReference type="PANTHER" id="PTHR45527:SF1">
    <property type="entry name" value="FATTY ACID SYNTHASE"/>
    <property type="match status" value="1"/>
</dbReference>
<comment type="caution">
    <text evidence="7">The sequence shown here is derived from an EMBL/GenBank/DDBJ whole genome shotgun (WGS) entry which is preliminary data.</text>
</comment>
<dbReference type="SUPFAM" id="SSF56801">
    <property type="entry name" value="Acetyl-CoA synthetase-like"/>
    <property type="match status" value="5"/>
</dbReference>
<proteinExistence type="predicted"/>
<protein>
    <submittedName>
        <fullName evidence="7">Amino acid adenylation domain-containing protein/non-ribosomal peptide synthase protein (TIGR01720 family)</fullName>
    </submittedName>
</protein>
<keyword evidence="2" id="KW-0596">Phosphopantetheine</keyword>
<dbReference type="CDD" id="cd19534">
    <property type="entry name" value="E_NRPS"/>
    <property type="match status" value="1"/>
</dbReference>